<keyword evidence="4" id="KW-1185">Reference proteome</keyword>
<protein>
    <submittedName>
        <fullName evidence="3">Transposase</fullName>
    </submittedName>
</protein>
<dbReference type="PROSITE" id="PS50994">
    <property type="entry name" value="INTEGRASE"/>
    <property type="match status" value="1"/>
</dbReference>
<dbReference type="SUPFAM" id="SSF53098">
    <property type="entry name" value="Ribonuclease H-like"/>
    <property type="match status" value="1"/>
</dbReference>
<dbReference type="PANTHER" id="PTHR10948:SF23">
    <property type="entry name" value="TRANSPOSASE INSI FOR INSERTION SEQUENCE ELEMENT IS30A-RELATED"/>
    <property type="match status" value="1"/>
</dbReference>
<sequence>MKKYKQLTSGQRYQIYGLKQAGLNQTRIAQKMGVDKSTISREFRRNKGQRGWRPKQAQSLRDERRQACINGKQFSSDSWAEVERLIREDLSPEQAANRLKLEGELQISHEAIYRHVTADKRDGGDLCHHLRSQKPRRKRYASGQERRGMIKNRVSIDERPEIVDQKTRMGDWEGDTVIGKNHKGGLVTLAERKSRYVLAGHIRSKHAEGVTAVTTSLLSPHKDKCHTITFDNGKEFAGHERIAAELQTAIYFAHPYRSWERGLNENSNGLFRQYFPKGMELTDITEEQVQRAVERLNHRPRKVLGFRSPHEVLFGVEMRYTKPTLAVALRT</sequence>
<proteinExistence type="predicted"/>
<dbReference type="InterPro" id="IPR051917">
    <property type="entry name" value="Transposase-Integrase"/>
</dbReference>
<accession>A0ABM8Z2H4</accession>
<gene>
    <name evidence="3" type="ORF">NTG6680_2748</name>
</gene>
<dbReference type="EMBL" id="OU912926">
    <property type="protein sequence ID" value="CAG9933997.1"/>
    <property type="molecule type" value="Genomic_DNA"/>
</dbReference>
<dbReference type="InterPro" id="IPR025246">
    <property type="entry name" value="IS30-like_HTH"/>
</dbReference>
<keyword evidence="1" id="KW-0233">DNA recombination</keyword>
<evidence type="ECO:0000313" key="3">
    <source>
        <dbReference type="EMBL" id="CAG9933997.1"/>
    </source>
</evidence>
<dbReference type="Gene3D" id="3.30.420.10">
    <property type="entry name" value="Ribonuclease H-like superfamily/Ribonuclease H"/>
    <property type="match status" value="1"/>
</dbReference>
<dbReference type="PANTHER" id="PTHR10948">
    <property type="entry name" value="TRANSPOSASE"/>
    <property type="match status" value="1"/>
</dbReference>
<dbReference type="InterPro" id="IPR012337">
    <property type="entry name" value="RNaseH-like_sf"/>
</dbReference>
<dbReference type="InterPro" id="IPR001584">
    <property type="entry name" value="Integrase_cat-core"/>
</dbReference>
<dbReference type="NCBIfam" id="NF033563">
    <property type="entry name" value="transpos_IS30"/>
    <property type="match status" value="1"/>
</dbReference>
<dbReference type="RefSeq" id="WP_239797690.1">
    <property type="nucleotide sequence ID" value="NZ_OU912926.1"/>
</dbReference>
<feature type="domain" description="Integrase catalytic" evidence="2">
    <location>
        <begin position="156"/>
        <end position="317"/>
    </location>
</feature>
<dbReference type="InterPro" id="IPR053392">
    <property type="entry name" value="Transposase_IS30-like"/>
</dbReference>
<evidence type="ECO:0000259" key="2">
    <source>
        <dbReference type="PROSITE" id="PS50994"/>
    </source>
</evidence>
<dbReference type="InterPro" id="IPR009057">
    <property type="entry name" value="Homeodomain-like_sf"/>
</dbReference>
<dbReference type="InterPro" id="IPR036397">
    <property type="entry name" value="RNaseH_sf"/>
</dbReference>
<dbReference type="SUPFAM" id="SSF46689">
    <property type="entry name" value="Homeodomain-like"/>
    <property type="match status" value="1"/>
</dbReference>
<dbReference type="Gene3D" id="1.10.10.60">
    <property type="entry name" value="Homeodomain-like"/>
    <property type="match status" value="1"/>
</dbReference>
<dbReference type="Proteomes" id="UP000839052">
    <property type="component" value="Chromosome"/>
</dbReference>
<reference evidence="3 4" key="1">
    <citation type="submission" date="2021-10" db="EMBL/GenBank/DDBJ databases">
        <authorList>
            <person name="Koch H."/>
        </authorList>
    </citation>
    <scope>NUCLEOTIDE SEQUENCE [LARGE SCALE GENOMIC DNA]</scope>
    <source>
        <strain evidence="3">6680</strain>
    </source>
</reference>
<dbReference type="Pfam" id="PF13936">
    <property type="entry name" value="HTH_38"/>
    <property type="match status" value="1"/>
</dbReference>
<name>A0ABM8Z2H4_9PROT</name>
<evidence type="ECO:0000256" key="1">
    <source>
        <dbReference type="ARBA" id="ARBA00023172"/>
    </source>
</evidence>
<organism evidence="3 4">
    <name type="scientific">Candidatus Nitrotoga arctica</name>
    <dbReference type="NCBI Taxonomy" id="453162"/>
    <lineage>
        <taxon>Bacteria</taxon>
        <taxon>Pseudomonadati</taxon>
        <taxon>Pseudomonadota</taxon>
        <taxon>Betaproteobacteria</taxon>
        <taxon>Nitrosomonadales</taxon>
        <taxon>Gallionellaceae</taxon>
        <taxon>Candidatus Nitrotoga</taxon>
    </lineage>
</organism>
<evidence type="ECO:0000313" key="4">
    <source>
        <dbReference type="Proteomes" id="UP000839052"/>
    </source>
</evidence>